<accession>A0A5C5UX75</accession>
<evidence type="ECO:0008006" key="3">
    <source>
        <dbReference type="Google" id="ProtNLM"/>
    </source>
</evidence>
<name>A0A5C5UX75_9BACT</name>
<evidence type="ECO:0000313" key="2">
    <source>
        <dbReference type="Proteomes" id="UP000316714"/>
    </source>
</evidence>
<comment type="caution">
    <text evidence="1">The sequence shown here is derived from an EMBL/GenBank/DDBJ whole genome shotgun (WGS) entry which is preliminary data.</text>
</comment>
<dbReference type="EMBL" id="SIHJ01000005">
    <property type="protein sequence ID" value="TWT30190.1"/>
    <property type="molecule type" value="Genomic_DNA"/>
</dbReference>
<protein>
    <recommendedName>
        <fullName evidence="3">Thioredoxin</fullName>
    </recommendedName>
</protein>
<dbReference type="OrthoDB" id="32134at2"/>
<keyword evidence="2" id="KW-1185">Reference proteome</keyword>
<organism evidence="1 2">
    <name type="scientific">Posidoniimonas corsicana</name>
    <dbReference type="NCBI Taxonomy" id="1938618"/>
    <lineage>
        <taxon>Bacteria</taxon>
        <taxon>Pseudomonadati</taxon>
        <taxon>Planctomycetota</taxon>
        <taxon>Planctomycetia</taxon>
        <taxon>Pirellulales</taxon>
        <taxon>Lacipirellulaceae</taxon>
        <taxon>Posidoniimonas</taxon>
    </lineage>
</organism>
<dbReference type="SUPFAM" id="SSF52833">
    <property type="entry name" value="Thioredoxin-like"/>
    <property type="match status" value="1"/>
</dbReference>
<dbReference type="InterPro" id="IPR036249">
    <property type="entry name" value="Thioredoxin-like_sf"/>
</dbReference>
<gene>
    <name evidence="1" type="ORF">KOR34_47480</name>
</gene>
<proteinExistence type="predicted"/>
<dbReference type="Proteomes" id="UP000316714">
    <property type="component" value="Unassembled WGS sequence"/>
</dbReference>
<evidence type="ECO:0000313" key="1">
    <source>
        <dbReference type="EMBL" id="TWT30190.1"/>
    </source>
</evidence>
<reference evidence="1 2" key="1">
    <citation type="submission" date="2019-02" db="EMBL/GenBank/DDBJ databases">
        <title>Deep-cultivation of Planctomycetes and their phenomic and genomic characterization uncovers novel biology.</title>
        <authorList>
            <person name="Wiegand S."/>
            <person name="Jogler M."/>
            <person name="Boedeker C."/>
            <person name="Pinto D."/>
            <person name="Vollmers J."/>
            <person name="Rivas-Marin E."/>
            <person name="Kohn T."/>
            <person name="Peeters S.H."/>
            <person name="Heuer A."/>
            <person name="Rast P."/>
            <person name="Oberbeckmann S."/>
            <person name="Bunk B."/>
            <person name="Jeske O."/>
            <person name="Meyerdierks A."/>
            <person name="Storesund J.E."/>
            <person name="Kallscheuer N."/>
            <person name="Luecker S."/>
            <person name="Lage O.M."/>
            <person name="Pohl T."/>
            <person name="Merkel B.J."/>
            <person name="Hornburger P."/>
            <person name="Mueller R.-W."/>
            <person name="Bruemmer F."/>
            <person name="Labrenz M."/>
            <person name="Spormann A.M."/>
            <person name="Op Den Camp H."/>
            <person name="Overmann J."/>
            <person name="Amann R."/>
            <person name="Jetten M.S.M."/>
            <person name="Mascher T."/>
            <person name="Medema M.H."/>
            <person name="Devos D.P."/>
            <person name="Kaster A.-K."/>
            <person name="Ovreas L."/>
            <person name="Rohde M."/>
            <person name="Galperin M.Y."/>
            <person name="Jogler C."/>
        </authorList>
    </citation>
    <scope>NUCLEOTIDE SEQUENCE [LARGE SCALE GENOMIC DNA]</scope>
    <source>
        <strain evidence="1 2">KOR34</strain>
    </source>
</reference>
<dbReference type="AlphaFoldDB" id="A0A5C5UX75"/>
<dbReference type="Gene3D" id="3.40.30.10">
    <property type="entry name" value="Glutaredoxin"/>
    <property type="match status" value="1"/>
</dbReference>
<sequence length="137" mass="14996">MNWHVLAVVVALAVAGPPLAEQLGSRFRHATPERCAAPSDLPVVVYSAAADHRHRDVELLHFWRPNCPVSVKTQARVRALQAQGYPIRTINTLRQRELSSRYQINATPTFITLEDGVVVGRVAAGLGKEQIAALIEG</sequence>
<dbReference type="CDD" id="cd02947">
    <property type="entry name" value="TRX_family"/>
    <property type="match status" value="1"/>
</dbReference>
<dbReference type="RefSeq" id="WP_146568561.1">
    <property type="nucleotide sequence ID" value="NZ_SIHJ01000005.1"/>
</dbReference>